<feature type="domain" description="HTH araC/xylS-type" evidence="4">
    <location>
        <begin position="263"/>
        <end position="361"/>
    </location>
</feature>
<dbReference type="PANTHER" id="PTHR46796">
    <property type="entry name" value="HTH-TYPE TRANSCRIPTIONAL ACTIVATOR RHAS-RELATED"/>
    <property type="match status" value="1"/>
</dbReference>
<dbReference type="EMBL" id="NRGX01000001">
    <property type="protein sequence ID" value="PCC16876.1"/>
    <property type="molecule type" value="Genomic_DNA"/>
</dbReference>
<name>A0A2A3WZM2_BREAU</name>
<dbReference type="PROSITE" id="PS01124">
    <property type="entry name" value="HTH_ARAC_FAMILY_2"/>
    <property type="match status" value="1"/>
</dbReference>
<dbReference type="SMART" id="SM00342">
    <property type="entry name" value="HTH_ARAC"/>
    <property type="match status" value="1"/>
</dbReference>
<evidence type="ECO:0000256" key="3">
    <source>
        <dbReference type="ARBA" id="ARBA00023163"/>
    </source>
</evidence>
<protein>
    <recommendedName>
        <fullName evidence="4">HTH araC/xylS-type domain-containing protein</fullName>
    </recommendedName>
</protein>
<dbReference type="Gene3D" id="1.10.10.60">
    <property type="entry name" value="Homeodomain-like"/>
    <property type="match status" value="2"/>
</dbReference>
<evidence type="ECO:0000259" key="4">
    <source>
        <dbReference type="PROSITE" id="PS01124"/>
    </source>
</evidence>
<evidence type="ECO:0000313" key="5">
    <source>
        <dbReference type="EMBL" id="PCC16876.1"/>
    </source>
</evidence>
<keyword evidence="2" id="KW-0238">DNA-binding</keyword>
<dbReference type="Pfam" id="PF12833">
    <property type="entry name" value="HTH_18"/>
    <property type="match status" value="1"/>
</dbReference>
<gene>
    <name evidence="5" type="ORF">CIK79_00285</name>
</gene>
<dbReference type="AlphaFoldDB" id="A0A2A3WZM2"/>
<dbReference type="InterPro" id="IPR009057">
    <property type="entry name" value="Homeodomain-like_sf"/>
</dbReference>
<keyword evidence="1" id="KW-0805">Transcription regulation</keyword>
<dbReference type="InterPro" id="IPR018060">
    <property type="entry name" value="HTH_AraC"/>
</dbReference>
<evidence type="ECO:0000256" key="1">
    <source>
        <dbReference type="ARBA" id="ARBA00023015"/>
    </source>
</evidence>
<dbReference type="GO" id="GO:0043565">
    <property type="term" value="F:sequence-specific DNA binding"/>
    <property type="evidence" value="ECO:0007669"/>
    <property type="project" value="InterPro"/>
</dbReference>
<reference evidence="5 6" key="1">
    <citation type="journal article" date="2017" name="Elife">
        <title>Extensive horizontal gene transfer in cheese-associated bacteria.</title>
        <authorList>
            <person name="Bonham K.S."/>
            <person name="Wolfe B.E."/>
            <person name="Dutton R.J."/>
        </authorList>
    </citation>
    <scope>NUCLEOTIDE SEQUENCE [LARGE SCALE GENOMIC DNA]</scope>
    <source>
        <strain evidence="5 6">JB5</strain>
    </source>
</reference>
<sequence length="371" mass="40712">MSDIGQREPCVQGHAKSCSDRIMTRIAADAAQSRWDEDCGAEVGQIRNCSAGATAAAVIDVPEDEGDGPNRRLANLKSKQSQWHSNHGRLYDAPLFANEWTILSPSIACSSGWERIVFTVDGWAQIEGAERRVPLTRGSILTIPAGATPRLEPYGLLRTITLLVDPGYLAEQLRWLPLHHPLVHHLYRNVQNASTLGRLDLPSTAMDALSPALLRIVRLSGAETRQFALLASASEVFDIISRTSGSTTIKASENRRLPRREIAAATRLLRSHPNRAWTVNALAREVLISPSQLTRIFRADLGVSPSTYLRQVRTDRMAELLSTTTIGVSEAAQQAGWSNPTVASRAFKKRYGVSPKSFAGMHPEVRRQSVA</sequence>
<comment type="caution">
    <text evidence="5">The sequence shown here is derived from an EMBL/GenBank/DDBJ whole genome shotgun (WGS) entry which is preliminary data.</text>
</comment>
<dbReference type="InterPro" id="IPR050204">
    <property type="entry name" value="AraC_XylS_family_regulators"/>
</dbReference>
<keyword evidence="3" id="KW-0804">Transcription</keyword>
<evidence type="ECO:0000313" key="6">
    <source>
        <dbReference type="Proteomes" id="UP000218377"/>
    </source>
</evidence>
<dbReference type="SUPFAM" id="SSF46689">
    <property type="entry name" value="Homeodomain-like"/>
    <property type="match status" value="2"/>
</dbReference>
<proteinExistence type="predicted"/>
<evidence type="ECO:0000256" key="2">
    <source>
        <dbReference type="ARBA" id="ARBA00023125"/>
    </source>
</evidence>
<dbReference type="Proteomes" id="UP000218377">
    <property type="component" value="Unassembled WGS sequence"/>
</dbReference>
<accession>A0A2A3WZM2</accession>
<organism evidence="5 6">
    <name type="scientific">Brevibacterium aurantiacum</name>
    <dbReference type="NCBI Taxonomy" id="273384"/>
    <lineage>
        <taxon>Bacteria</taxon>
        <taxon>Bacillati</taxon>
        <taxon>Actinomycetota</taxon>
        <taxon>Actinomycetes</taxon>
        <taxon>Micrococcales</taxon>
        <taxon>Brevibacteriaceae</taxon>
        <taxon>Brevibacterium</taxon>
    </lineage>
</organism>
<dbReference type="GO" id="GO:0003700">
    <property type="term" value="F:DNA-binding transcription factor activity"/>
    <property type="evidence" value="ECO:0007669"/>
    <property type="project" value="InterPro"/>
</dbReference>